<sequence>MDETTCPRCGETDDLRGLRTPEAAPPDGANGTPARIRVHCGACGLDFPRPISRCRSCGGRDVATRRQLMTRHPRGTLLAVTGTREVRLCPRCDEAVIDPDRDTPVPEHYLSRFAHGAEEAAVLPPESVPETSAASRARRARRHPEPTRVVVAPPPVADSAQTPRAPQDPTVREAVAQLLLDPRGAEEQPGRALVMVLLGQELGPSTRMSALDRPETADRLRAWVTGLAGGPVPAEAAAAALRSFSDLCRDRGWVAQDLAAELR</sequence>
<organism evidence="2">
    <name type="scientific">freshwater metagenome</name>
    <dbReference type="NCBI Taxonomy" id="449393"/>
    <lineage>
        <taxon>unclassified sequences</taxon>
        <taxon>metagenomes</taxon>
        <taxon>ecological metagenomes</taxon>
    </lineage>
</organism>
<evidence type="ECO:0000313" key="2">
    <source>
        <dbReference type="EMBL" id="CAB4731836.1"/>
    </source>
</evidence>
<name>A0A6J6SAJ0_9ZZZZ</name>
<accession>A0A6J6SAJ0</accession>
<dbReference type="AlphaFoldDB" id="A0A6J6SAJ0"/>
<dbReference type="EMBL" id="CAEZYQ010000003">
    <property type="protein sequence ID" value="CAB4731836.1"/>
    <property type="molecule type" value="Genomic_DNA"/>
</dbReference>
<feature type="region of interest" description="Disordered" evidence="1">
    <location>
        <begin position="123"/>
        <end position="169"/>
    </location>
</feature>
<proteinExistence type="predicted"/>
<gene>
    <name evidence="2" type="ORF">UFOPK2761_00562</name>
</gene>
<reference evidence="2" key="1">
    <citation type="submission" date="2020-05" db="EMBL/GenBank/DDBJ databases">
        <authorList>
            <person name="Chiriac C."/>
            <person name="Salcher M."/>
            <person name="Ghai R."/>
            <person name="Kavagutti S V."/>
        </authorList>
    </citation>
    <scope>NUCLEOTIDE SEQUENCE</scope>
</reference>
<feature type="region of interest" description="Disordered" evidence="1">
    <location>
        <begin position="1"/>
        <end position="31"/>
    </location>
</feature>
<feature type="compositionally biased region" description="Basic and acidic residues" evidence="1">
    <location>
        <begin position="10"/>
        <end position="19"/>
    </location>
</feature>
<evidence type="ECO:0000256" key="1">
    <source>
        <dbReference type="SAM" id="MobiDB-lite"/>
    </source>
</evidence>
<protein>
    <submittedName>
        <fullName evidence="2">Unannotated protein</fullName>
    </submittedName>
</protein>